<dbReference type="RefSeq" id="WP_344242195.1">
    <property type="nucleotide sequence ID" value="NZ_BAAAHH010000015.1"/>
</dbReference>
<gene>
    <name evidence="5" type="ORF">GCM10009550_38050</name>
</gene>
<evidence type="ECO:0000256" key="2">
    <source>
        <dbReference type="ARBA" id="ARBA00023002"/>
    </source>
</evidence>
<protein>
    <submittedName>
        <fullName evidence="5">FAD-binding protein</fullName>
    </submittedName>
</protein>
<evidence type="ECO:0000256" key="1">
    <source>
        <dbReference type="ARBA" id="ARBA00022630"/>
    </source>
</evidence>
<dbReference type="PRINTS" id="PR00411">
    <property type="entry name" value="PNDRDTASEI"/>
</dbReference>
<evidence type="ECO:0000313" key="6">
    <source>
        <dbReference type="Proteomes" id="UP001500665"/>
    </source>
</evidence>
<comment type="caution">
    <text evidence="5">The sequence shown here is derived from an EMBL/GenBank/DDBJ whole genome shotgun (WGS) entry which is preliminary data.</text>
</comment>
<dbReference type="InterPro" id="IPR027477">
    <property type="entry name" value="Succ_DH/fumarate_Rdtase_cat_sf"/>
</dbReference>
<dbReference type="SUPFAM" id="SSF46977">
    <property type="entry name" value="Succinate dehydrogenase/fumarate reductase flavoprotein C-terminal domain"/>
    <property type="match status" value="1"/>
</dbReference>
<dbReference type="EMBL" id="BAAAHH010000015">
    <property type="protein sequence ID" value="GAA0954602.1"/>
    <property type="molecule type" value="Genomic_DNA"/>
</dbReference>
<dbReference type="Pfam" id="PF00890">
    <property type="entry name" value="FAD_binding_2"/>
    <property type="match status" value="1"/>
</dbReference>
<dbReference type="Gene3D" id="3.90.700.10">
    <property type="entry name" value="Succinate dehydrogenase/fumarate reductase flavoprotein, catalytic domain"/>
    <property type="match status" value="1"/>
</dbReference>
<dbReference type="PANTHER" id="PTHR11632:SF51">
    <property type="entry name" value="SUCCINATE DEHYDROGENASE [UBIQUINONE] FLAVOPROTEIN SUBUNIT, MITOCHONDRIAL"/>
    <property type="match status" value="1"/>
</dbReference>
<sequence>MNVPERRLSVPVLVIGTGGAGLRAAIELAERGVGVLAVGKRPKTDAHTTMAAGGINAALGTMDPEDSPLQHAADTIKESYLLAHPDTVRIVTENAERGIDDLVRYGMPFAREADGRISQRFFGAHTWRRTAFSGDYTGLEIQRTLVRRAAELAVPILDTLYITRLLVRDNVVFGAYGFDLNDGTRHVIHADAVVLATGGHTRTWRRTSSRRDENTGDTFRLAVLAGARIRDPELVQFHPSGLLDPEDAAGTLVSEAARGEGGHLRNADGERFMRRYDPERMELSTRDRVALAAFTEIRAGRGTPKGGVWLDVSHLPRETIMERLPRVHRTLLELQMLDITEKPIEIAPTAHYSMGGVRVRPEDHGTDVEGLFAIGEAASGLHGANRLGGNSLIELLVYGRITGRAAAEYSASLSAQQRSARAVEEARREIDELLARDGRENVRVLQRAVRDIMTEHAGVVRDEAGLLQGLLELDEVEERFAGLGVHPDIAGHQDLAHAFDLQGTALAARATLEAALERRETRGCHNRSDFPALDPSLRVNLVWSGPGKIDREEIPPVPDEIASLMREVDTSSHELVE</sequence>
<dbReference type="PRINTS" id="PR00368">
    <property type="entry name" value="FADPNR"/>
</dbReference>
<keyword evidence="6" id="KW-1185">Reference proteome</keyword>
<name>A0ABN1RBQ7_9ACTN</name>
<evidence type="ECO:0000313" key="5">
    <source>
        <dbReference type="EMBL" id="GAA0954602.1"/>
    </source>
</evidence>
<feature type="domain" description="FAD-dependent oxidoreductase 2 FAD-binding" evidence="3">
    <location>
        <begin position="12"/>
        <end position="392"/>
    </location>
</feature>
<dbReference type="Proteomes" id="UP001500665">
    <property type="component" value="Unassembled WGS sequence"/>
</dbReference>
<dbReference type="Gene3D" id="1.20.58.100">
    <property type="entry name" value="Fumarate reductase/succinate dehydrogenase flavoprotein-like, C-terminal domain"/>
    <property type="match status" value="1"/>
</dbReference>
<dbReference type="InterPro" id="IPR015939">
    <property type="entry name" value="Fum_Rdtase/Succ_DH_flav-like_C"/>
</dbReference>
<dbReference type="InterPro" id="IPR003953">
    <property type="entry name" value="FAD-dep_OxRdtase_2_FAD-bd"/>
</dbReference>
<dbReference type="PANTHER" id="PTHR11632">
    <property type="entry name" value="SUCCINATE DEHYDROGENASE 2 FLAVOPROTEIN SUBUNIT"/>
    <property type="match status" value="1"/>
</dbReference>
<keyword evidence="1" id="KW-0285">Flavoprotein</keyword>
<feature type="domain" description="Fumarate reductase/succinate dehydrogenase flavoprotein-like C-terminal" evidence="4">
    <location>
        <begin position="447"/>
        <end position="533"/>
    </location>
</feature>
<evidence type="ECO:0000259" key="3">
    <source>
        <dbReference type="Pfam" id="PF00890"/>
    </source>
</evidence>
<proteinExistence type="predicted"/>
<accession>A0ABN1RBQ7</accession>
<dbReference type="Pfam" id="PF02910">
    <property type="entry name" value="Succ_DH_flav_C"/>
    <property type="match status" value="1"/>
</dbReference>
<dbReference type="PIRSF" id="PIRSF000171">
    <property type="entry name" value="SDHA_APRA_LASPO"/>
    <property type="match status" value="1"/>
</dbReference>
<dbReference type="Gene3D" id="3.50.50.60">
    <property type="entry name" value="FAD/NAD(P)-binding domain"/>
    <property type="match status" value="1"/>
</dbReference>
<dbReference type="SUPFAM" id="SSF51905">
    <property type="entry name" value="FAD/NAD(P)-binding domain"/>
    <property type="match status" value="1"/>
</dbReference>
<reference evidence="5 6" key="1">
    <citation type="journal article" date="2019" name="Int. J. Syst. Evol. Microbiol.">
        <title>The Global Catalogue of Microorganisms (GCM) 10K type strain sequencing project: providing services to taxonomists for standard genome sequencing and annotation.</title>
        <authorList>
            <consortium name="The Broad Institute Genomics Platform"/>
            <consortium name="The Broad Institute Genome Sequencing Center for Infectious Disease"/>
            <person name="Wu L."/>
            <person name="Ma J."/>
        </authorList>
    </citation>
    <scope>NUCLEOTIDE SEQUENCE [LARGE SCALE GENOMIC DNA]</scope>
    <source>
        <strain evidence="5 6">JCM 10696</strain>
    </source>
</reference>
<evidence type="ECO:0000259" key="4">
    <source>
        <dbReference type="Pfam" id="PF02910"/>
    </source>
</evidence>
<dbReference type="SUPFAM" id="SSF56425">
    <property type="entry name" value="Succinate dehydrogenase/fumarate reductase flavoprotein, catalytic domain"/>
    <property type="match status" value="1"/>
</dbReference>
<organism evidence="5 6">
    <name type="scientific">Actinocorallia libanotica</name>
    <dbReference type="NCBI Taxonomy" id="46162"/>
    <lineage>
        <taxon>Bacteria</taxon>
        <taxon>Bacillati</taxon>
        <taxon>Actinomycetota</taxon>
        <taxon>Actinomycetes</taxon>
        <taxon>Streptosporangiales</taxon>
        <taxon>Thermomonosporaceae</taxon>
        <taxon>Actinocorallia</taxon>
    </lineage>
</organism>
<dbReference type="InterPro" id="IPR030664">
    <property type="entry name" value="SdhA/FrdA/AprA"/>
</dbReference>
<keyword evidence="2" id="KW-0560">Oxidoreductase</keyword>
<dbReference type="InterPro" id="IPR036188">
    <property type="entry name" value="FAD/NAD-bd_sf"/>
</dbReference>
<dbReference type="InterPro" id="IPR037099">
    <property type="entry name" value="Fum_R/Succ_DH_flav-like_C_sf"/>
</dbReference>